<gene>
    <name evidence="1" type="ORF">COT54_00800</name>
</gene>
<evidence type="ECO:0000313" key="1">
    <source>
        <dbReference type="EMBL" id="PIS18157.1"/>
    </source>
</evidence>
<reference evidence="2" key="1">
    <citation type="submission" date="2017-09" db="EMBL/GenBank/DDBJ databases">
        <title>Depth-based differentiation of microbial function through sediment-hosted aquifers and enrichment of novel symbionts in the deep terrestrial subsurface.</title>
        <authorList>
            <person name="Probst A.J."/>
            <person name="Ladd B."/>
            <person name="Jarett J.K."/>
            <person name="Geller-Mcgrath D.E."/>
            <person name="Sieber C.M.K."/>
            <person name="Emerson J.B."/>
            <person name="Anantharaman K."/>
            <person name="Thomas B.C."/>
            <person name="Malmstrom R."/>
            <person name="Stieglmeier M."/>
            <person name="Klingl A."/>
            <person name="Woyke T."/>
            <person name="Ryan C.M."/>
            <person name="Banfield J.F."/>
        </authorList>
    </citation>
    <scope>NUCLEOTIDE SEQUENCE [LARGE SCALE GENOMIC DNA]</scope>
</reference>
<name>A0A2H0WZV2_9BACT</name>
<proteinExistence type="predicted"/>
<organism evidence="1 2">
    <name type="scientific">Candidatus Collierbacteria bacterium CG09_land_8_20_14_0_10_46_12</name>
    <dbReference type="NCBI Taxonomy" id="1974533"/>
    <lineage>
        <taxon>Bacteria</taxon>
        <taxon>Candidatus Collieribacteriota</taxon>
    </lineage>
</organism>
<dbReference type="EMBL" id="PEYY01000033">
    <property type="protein sequence ID" value="PIS18157.1"/>
    <property type="molecule type" value="Genomic_DNA"/>
</dbReference>
<protein>
    <submittedName>
        <fullName evidence="1">Uncharacterized protein</fullName>
    </submittedName>
</protein>
<comment type="caution">
    <text evidence="1">The sequence shown here is derived from an EMBL/GenBank/DDBJ whole genome shotgun (WGS) entry which is preliminary data.</text>
</comment>
<evidence type="ECO:0000313" key="2">
    <source>
        <dbReference type="Proteomes" id="UP000229574"/>
    </source>
</evidence>
<sequence>MFNIPKDQLKAAQDIIRHDPSLIWYTKSYDSLDIRSVVEAVLNFGTWKQTQHLIKILGMDKVAQLFAWHNTQSRSNLHKLARNYYSHYFARYAPNYTHT</sequence>
<dbReference type="Proteomes" id="UP000229574">
    <property type="component" value="Unassembled WGS sequence"/>
</dbReference>
<accession>A0A2H0WZV2</accession>
<dbReference type="AlphaFoldDB" id="A0A2H0WZV2"/>